<feature type="region of interest" description="Disordered" evidence="2">
    <location>
        <begin position="321"/>
        <end position="345"/>
    </location>
</feature>
<feature type="region of interest" description="Disordered" evidence="2">
    <location>
        <begin position="122"/>
        <end position="162"/>
    </location>
</feature>
<comment type="caution">
    <text evidence="3">The sequence shown here is derived from an EMBL/GenBank/DDBJ whole genome shotgun (WGS) entry which is preliminary data.</text>
</comment>
<dbReference type="InterPro" id="IPR036529">
    <property type="entry name" value="KIX_dom_sf"/>
</dbReference>
<keyword evidence="4" id="KW-1185">Reference proteome</keyword>
<evidence type="ECO:0000313" key="3">
    <source>
        <dbReference type="EMBL" id="KAJ7978946.1"/>
    </source>
</evidence>
<dbReference type="PANTHER" id="PTHR35300:SF4">
    <property type="entry name" value="HISTONE ACETYLTRANSFERASE"/>
    <property type="match status" value="1"/>
</dbReference>
<evidence type="ECO:0000256" key="2">
    <source>
        <dbReference type="SAM" id="MobiDB-lite"/>
    </source>
</evidence>
<evidence type="ECO:0000313" key="4">
    <source>
        <dbReference type="Proteomes" id="UP001163823"/>
    </source>
</evidence>
<evidence type="ECO:0000256" key="1">
    <source>
        <dbReference type="ARBA" id="ARBA00023242"/>
    </source>
</evidence>
<dbReference type="Proteomes" id="UP001163823">
    <property type="component" value="Chromosome 2"/>
</dbReference>
<dbReference type="EMBL" id="JARAOO010000002">
    <property type="protein sequence ID" value="KAJ7978946.1"/>
    <property type="molecule type" value="Genomic_DNA"/>
</dbReference>
<organism evidence="3 4">
    <name type="scientific">Quillaja saponaria</name>
    <name type="common">Soap bark tree</name>
    <dbReference type="NCBI Taxonomy" id="32244"/>
    <lineage>
        <taxon>Eukaryota</taxon>
        <taxon>Viridiplantae</taxon>
        <taxon>Streptophyta</taxon>
        <taxon>Embryophyta</taxon>
        <taxon>Tracheophyta</taxon>
        <taxon>Spermatophyta</taxon>
        <taxon>Magnoliopsida</taxon>
        <taxon>eudicotyledons</taxon>
        <taxon>Gunneridae</taxon>
        <taxon>Pentapetalae</taxon>
        <taxon>rosids</taxon>
        <taxon>fabids</taxon>
        <taxon>Fabales</taxon>
        <taxon>Quillajaceae</taxon>
        <taxon>Quillaja</taxon>
    </lineage>
</organism>
<sequence length="450" mass="50752">MPRPGPRPYECVRRAWHSERHQPMRGNIIQQIFRVVNESHSATTKKKKEWQEKLPTVVLKAEEIMYSKANSEAEYLNLDTLWDRVNDAINTIIRRDESTETGELLPPCVEAALNLGCVPVRASRSQRHSNPRTYLSPRPQESPGPPKTIGEPRSQLLPLQSGSPLHFAKSTTTISALPVSDSDKHANQNTNVRTPCCYPFSLENYPAGHNQLLTKETKTQLNLGSTYPLYYGTQYQTKDPQLSTIATANTCSKPIFIGTPISTTFLEPGENGLMRNFLTCGSVEHVSNRTIYGTAIGTQEKTRGRECDLSLRLGLFSQPSMSSEKSSACETEDVGSSSSQEGSKFSHLSAQMDKEFTFYPGRTAYDPSESRSTRWNSDVEDKNLETTFRKRKAPFGNNEEDGQFCRQIEVPYNQFTGHITRPEKKTKQGVSLRRYKPKSLHYCKARETNL</sequence>
<name>A0AAD7QDM1_QUISA</name>
<accession>A0AAD7QDM1</accession>
<dbReference type="GO" id="GO:0003712">
    <property type="term" value="F:transcription coregulator activity"/>
    <property type="evidence" value="ECO:0007669"/>
    <property type="project" value="InterPro"/>
</dbReference>
<proteinExistence type="predicted"/>
<dbReference type="Gene3D" id="1.10.246.20">
    <property type="entry name" value="Coactivator CBP, KIX domain"/>
    <property type="match status" value="1"/>
</dbReference>
<keyword evidence="1" id="KW-0539">Nucleus</keyword>
<dbReference type="GO" id="GO:0006355">
    <property type="term" value="P:regulation of DNA-templated transcription"/>
    <property type="evidence" value="ECO:0007669"/>
    <property type="project" value="InterPro"/>
</dbReference>
<gene>
    <name evidence="3" type="ORF">O6P43_002400</name>
</gene>
<feature type="compositionally biased region" description="Low complexity" evidence="2">
    <location>
        <begin position="336"/>
        <end position="345"/>
    </location>
</feature>
<dbReference type="AlphaFoldDB" id="A0AAD7QDM1"/>
<reference evidence="3" key="1">
    <citation type="journal article" date="2023" name="Science">
        <title>Elucidation of the pathway for biosynthesis of saponin adjuvants from the soapbark tree.</title>
        <authorList>
            <person name="Reed J."/>
            <person name="Orme A."/>
            <person name="El-Demerdash A."/>
            <person name="Owen C."/>
            <person name="Martin L.B.B."/>
            <person name="Misra R.C."/>
            <person name="Kikuchi S."/>
            <person name="Rejzek M."/>
            <person name="Martin A.C."/>
            <person name="Harkess A."/>
            <person name="Leebens-Mack J."/>
            <person name="Louveau T."/>
            <person name="Stephenson M.J."/>
            <person name="Osbourn A."/>
        </authorList>
    </citation>
    <scope>NUCLEOTIDE SEQUENCE</scope>
    <source>
        <strain evidence="3">S10</strain>
    </source>
</reference>
<dbReference type="PANTHER" id="PTHR35300">
    <property type="entry name" value="COACTIVATOR CBP, KIX DOMAIN-CONTAINING PROTEIN-RELATED"/>
    <property type="match status" value="1"/>
</dbReference>
<protein>
    <submittedName>
        <fullName evidence="3">Histone acetyltransferase</fullName>
    </submittedName>
</protein>
<dbReference type="KEGG" id="qsa:O6P43_002400"/>